<dbReference type="Proteomes" id="UP001162156">
    <property type="component" value="Unassembled WGS sequence"/>
</dbReference>
<dbReference type="AlphaFoldDB" id="A0AAV8X9Q3"/>
<proteinExistence type="predicted"/>
<accession>A0AAV8X9Q3</accession>
<evidence type="ECO:0000313" key="1">
    <source>
        <dbReference type="EMBL" id="KAJ8935698.1"/>
    </source>
</evidence>
<gene>
    <name evidence="1" type="ORF">NQ314_012675</name>
</gene>
<evidence type="ECO:0000313" key="2">
    <source>
        <dbReference type="Proteomes" id="UP001162156"/>
    </source>
</evidence>
<reference evidence="1" key="1">
    <citation type="journal article" date="2023" name="Insect Mol. Biol.">
        <title>Genome sequencing provides insights into the evolution of gene families encoding plant cell wall-degrading enzymes in longhorned beetles.</title>
        <authorList>
            <person name="Shin N.R."/>
            <person name="Okamura Y."/>
            <person name="Kirsch R."/>
            <person name="Pauchet Y."/>
        </authorList>
    </citation>
    <scope>NUCLEOTIDE SEQUENCE</scope>
    <source>
        <strain evidence="1">RBIC_L_NR</strain>
    </source>
</reference>
<sequence>MGAPEKRLLCAWHVDKAWRKNLSKIREKEIKFQTYKILRTLLQETDRNAFEGMIVSAIS</sequence>
<comment type="caution">
    <text evidence="1">The sequence shown here is derived from an EMBL/GenBank/DDBJ whole genome shotgun (WGS) entry which is preliminary data.</text>
</comment>
<keyword evidence="2" id="KW-1185">Reference proteome</keyword>
<name>A0AAV8X9Q3_9CUCU</name>
<dbReference type="EMBL" id="JANEYF010003531">
    <property type="protein sequence ID" value="KAJ8935698.1"/>
    <property type="molecule type" value="Genomic_DNA"/>
</dbReference>
<protein>
    <submittedName>
        <fullName evidence="1">Uncharacterized protein</fullName>
    </submittedName>
</protein>
<organism evidence="1 2">
    <name type="scientific">Rhamnusium bicolor</name>
    <dbReference type="NCBI Taxonomy" id="1586634"/>
    <lineage>
        <taxon>Eukaryota</taxon>
        <taxon>Metazoa</taxon>
        <taxon>Ecdysozoa</taxon>
        <taxon>Arthropoda</taxon>
        <taxon>Hexapoda</taxon>
        <taxon>Insecta</taxon>
        <taxon>Pterygota</taxon>
        <taxon>Neoptera</taxon>
        <taxon>Endopterygota</taxon>
        <taxon>Coleoptera</taxon>
        <taxon>Polyphaga</taxon>
        <taxon>Cucujiformia</taxon>
        <taxon>Chrysomeloidea</taxon>
        <taxon>Cerambycidae</taxon>
        <taxon>Lepturinae</taxon>
        <taxon>Rhagiini</taxon>
        <taxon>Rhamnusium</taxon>
    </lineage>
</organism>